<protein>
    <submittedName>
        <fullName evidence="1">Uncharacterized protein</fullName>
    </submittedName>
</protein>
<dbReference type="Proteomes" id="UP001153334">
    <property type="component" value="Unassembled WGS sequence"/>
</dbReference>
<gene>
    <name evidence="1" type="ORF">ONZ43_g1959</name>
</gene>
<evidence type="ECO:0000313" key="1">
    <source>
        <dbReference type="EMBL" id="KAJ8121639.1"/>
    </source>
</evidence>
<dbReference type="EMBL" id="JAPESX010000374">
    <property type="protein sequence ID" value="KAJ8121639.1"/>
    <property type="molecule type" value="Genomic_DNA"/>
</dbReference>
<organism evidence="1 2">
    <name type="scientific">Nemania bipapillata</name>
    <dbReference type="NCBI Taxonomy" id="110536"/>
    <lineage>
        <taxon>Eukaryota</taxon>
        <taxon>Fungi</taxon>
        <taxon>Dikarya</taxon>
        <taxon>Ascomycota</taxon>
        <taxon>Pezizomycotina</taxon>
        <taxon>Sordariomycetes</taxon>
        <taxon>Xylariomycetidae</taxon>
        <taxon>Xylariales</taxon>
        <taxon>Xylariaceae</taxon>
        <taxon>Nemania</taxon>
    </lineage>
</organism>
<evidence type="ECO:0000313" key="2">
    <source>
        <dbReference type="Proteomes" id="UP001153334"/>
    </source>
</evidence>
<accession>A0ACC2J2F3</accession>
<name>A0ACC2J2F3_9PEZI</name>
<keyword evidence="2" id="KW-1185">Reference proteome</keyword>
<sequence>MARATRNSTGHRVVGDAGSSAGDEKRFACTYPGCNKRFTRAEHVQRHALNHTAGQYTCLDCRAHFKRPDLLKRHMIRHRQKEKEADGPGGGVLNTRKRSWKTLTGEVVEKRPYPPGDVNRGASLRNENLSTVQDSVLSLDTHSSTSGLTTSTPIASHPETDESSREDVSPEFNVQYQQANGALPYGPPICDFPDLSFYEFEHFEYEQTFQPDTASSFNMPYTTSLDYSWLFNDASQAAKTTRIGMFLNSRYNMLSPQSP</sequence>
<comment type="caution">
    <text evidence="1">The sequence shown here is derived from an EMBL/GenBank/DDBJ whole genome shotgun (WGS) entry which is preliminary data.</text>
</comment>
<proteinExistence type="predicted"/>
<reference evidence="1" key="1">
    <citation type="submission" date="2022-11" db="EMBL/GenBank/DDBJ databases">
        <title>Genome Sequence of Nemania bipapillata.</title>
        <authorList>
            <person name="Buettner E."/>
        </authorList>
    </citation>
    <scope>NUCLEOTIDE SEQUENCE</scope>
    <source>
        <strain evidence="1">CP14</strain>
    </source>
</reference>